<reference evidence="2 3" key="1">
    <citation type="journal article" date="2018" name="Elife">
        <title>Functional genomics of lipid metabolism in the oleaginous yeast Rhodosporidium toruloides.</title>
        <authorList>
            <person name="Coradetti S.T."/>
            <person name="Pinel D."/>
            <person name="Geiselman G."/>
            <person name="Ito M."/>
            <person name="Mondo S."/>
            <person name="Reilly M.C."/>
            <person name="Cheng Y.F."/>
            <person name="Bauer S."/>
            <person name="Grigoriev I."/>
            <person name="Gladden J.M."/>
            <person name="Simmons B.A."/>
            <person name="Brem R."/>
            <person name="Arkin A.P."/>
            <person name="Skerker J.M."/>
        </authorList>
    </citation>
    <scope>NUCLEOTIDE SEQUENCE [LARGE SCALE GENOMIC DNA]</scope>
    <source>
        <strain evidence="2 3">NBRC 0880</strain>
    </source>
</reference>
<feature type="compositionally biased region" description="Polar residues" evidence="1">
    <location>
        <begin position="309"/>
        <end position="319"/>
    </location>
</feature>
<evidence type="ECO:0000313" key="3">
    <source>
        <dbReference type="Proteomes" id="UP000239560"/>
    </source>
</evidence>
<accession>A0A2T0ACQ3</accession>
<evidence type="ECO:0000256" key="1">
    <source>
        <dbReference type="SAM" id="MobiDB-lite"/>
    </source>
</evidence>
<dbReference type="AlphaFoldDB" id="A0A2T0ACQ3"/>
<dbReference type="Proteomes" id="UP000239560">
    <property type="component" value="Unassembled WGS sequence"/>
</dbReference>
<comment type="caution">
    <text evidence="2">The sequence shown here is derived from an EMBL/GenBank/DDBJ whole genome shotgun (WGS) entry which is preliminary data.</text>
</comment>
<sequence length="507" mass="56111">MTEPPSPTRSSGSPEDAHSNPTAAPMLPEVSQAPDHRPLGELPHPRLLAQQHLRPEVLKALEQYRAAELDKEYEKQLWKQYWGNLNGATTDGVLHLAYCPDGPAAGTCGLPLNVVHPDIVRAEYECIETVLNWMIGECEGGGGALVLCGQSGCGKSRCLQYLRAIRFERCLPTLVTDTSRSTFDLYVEGGPFFNVPPDLVRGLRPLEPVIALIDVTADSPNRFPPPFAESAIPNMYAVLATSGNIEDSYALSKKFKPVLFYPLDLWPDNEFRAIERLLHSSSHWLTLPHQPLHPLSRPQSGTHLPPRSSIIQPLSSTADATPATPRLRLRMVTSLHLAQAPPSRFLPLVADQPFASQPPRMPNDSSIAFSARHYTLLEAVELLGRIVRDPIDLVYRRQVAKSVPPSLKLSDLLEEEGRFEAALDLVVEELSRESPTRVSSRLSSCSKIPLFDKMFFQVPTPGVARPTYDYPRLTTIPASPAWAAWIRTRLWTTPHPRTALALSAILA</sequence>
<dbReference type="EMBL" id="LCTV02000003">
    <property type="protein sequence ID" value="PRQ75777.1"/>
    <property type="molecule type" value="Genomic_DNA"/>
</dbReference>
<protein>
    <recommendedName>
        <fullName evidence="4">Proteophosphoglycan ppg4</fullName>
    </recommendedName>
</protein>
<evidence type="ECO:0000313" key="2">
    <source>
        <dbReference type="EMBL" id="PRQ75777.1"/>
    </source>
</evidence>
<gene>
    <name evidence="2" type="ORF">AAT19DRAFT_12799</name>
</gene>
<feature type="region of interest" description="Disordered" evidence="1">
    <location>
        <begin position="1"/>
        <end position="42"/>
    </location>
</feature>
<name>A0A2T0ACQ3_RHOTO</name>
<organism evidence="2 3">
    <name type="scientific">Rhodotorula toruloides</name>
    <name type="common">Yeast</name>
    <name type="synonym">Rhodosporidium toruloides</name>
    <dbReference type="NCBI Taxonomy" id="5286"/>
    <lineage>
        <taxon>Eukaryota</taxon>
        <taxon>Fungi</taxon>
        <taxon>Dikarya</taxon>
        <taxon>Basidiomycota</taxon>
        <taxon>Pucciniomycotina</taxon>
        <taxon>Microbotryomycetes</taxon>
        <taxon>Sporidiobolales</taxon>
        <taxon>Sporidiobolaceae</taxon>
        <taxon>Rhodotorula</taxon>
    </lineage>
</organism>
<proteinExistence type="predicted"/>
<feature type="region of interest" description="Disordered" evidence="1">
    <location>
        <begin position="298"/>
        <end position="322"/>
    </location>
</feature>
<evidence type="ECO:0008006" key="4">
    <source>
        <dbReference type="Google" id="ProtNLM"/>
    </source>
</evidence>